<dbReference type="InterPro" id="IPR002226">
    <property type="entry name" value="Catalase_haem_BS"/>
</dbReference>
<keyword evidence="5 9" id="KW-0479">Metal-binding</keyword>
<evidence type="ECO:0000256" key="9">
    <source>
        <dbReference type="RuleBase" id="RU000498"/>
    </source>
</evidence>
<name>A0A0E3SMS7_METBA</name>
<dbReference type="InterPro" id="IPR024708">
    <property type="entry name" value="Catalase_AS"/>
</dbReference>
<dbReference type="GO" id="GO:0020037">
    <property type="term" value="F:heme binding"/>
    <property type="evidence" value="ECO:0007669"/>
    <property type="project" value="InterPro"/>
</dbReference>
<dbReference type="Pfam" id="PF00199">
    <property type="entry name" value="Catalase"/>
    <property type="match status" value="1"/>
</dbReference>
<dbReference type="SUPFAM" id="SSF52317">
    <property type="entry name" value="Class I glutamine amidotransferase-like"/>
    <property type="match status" value="1"/>
</dbReference>
<dbReference type="FunFam" id="2.40.180.10:FF:000003">
    <property type="entry name" value="Catalase"/>
    <property type="match status" value="1"/>
</dbReference>
<dbReference type="InterPro" id="IPR018028">
    <property type="entry name" value="Catalase"/>
</dbReference>
<dbReference type="Pfam" id="PF18011">
    <property type="entry name" value="Catalase_C"/>
    <property type="match status" value="1"/>
</dbReference>
<dbReference type="InterPro" id="IPR024712">
    <property type="entry name" value="Catalase_clade2"/>
</dbReference>
<dbReference type="InterPro" id="IPR041399">
    <property type="entry name" value="Catalase_large_C"/>
</dbReference>
<comment type="catalytic activity">
    <reaction evidence="9">
        <text>2 H2O2 = O2 + 2 H2O</text>
        <dbReference type="Rhea" id="RHEA:20309"/>
        <dbReference type="ChEBI" id="CHEBI:15377"/>
        <dbReference type="ChEBI" id="CHEBI:15379"/>
        <dbReference type="ChEBI" id="CHEBI:16240"/>
        <dbReference type="EC" id="1.11.1.6"/>
    </reaction>
</comment>
<dbReference type="InterPro" id="IPR020835">
    <property type="entry name" value="Catalase_sf"/>
</dbReference>
<evidence type="ECO:0000256" key="4">
    <source>
        <dbReference type="ARBA" id="ARBA00022617"/>
    </source>
</evidence>
<dbReference type="Proteomes" id="UP000033066">
    <property type="component" value="Chromosome"/>
</dbReference>
<dbReference type="Pfam" id="PF06628">
    <property type="entry name" value="Catalase-rel"/>
    <property type="match status" value="1"/>
</dbReference>
<dbReference type="KEGG" id="mbak:MSBR3_1725"/>
<evidence type="ECO:0000313" key="13">
    <source>
        <dbReference type="Proteomes" id="UP000033066"/>
    </source>
</evidence>
<evidence type="ECO:0000256" key="6">
    <source>
        <dbReference type="ARBA" id="ARBA00023002"/>
    </source>
</evidence>
<dbReference type="GO" id="GO:0046872">
    <property type="term" value="F:metal ion binding"/>
    <property type="evidence" value="ECO:0007669"/>
    <property type="project" value="UniProtKB-KW"/>
</dbReference>
<dbReference type="AlphaFoldDB" id="A0A0E3SMS7"/>
<keyword evidence="13" id="KW-1185">Reference proteome</keyword>
<dbReference type="GeneID" id="24789276"/>
<evidence type="ECO:0000256" key="5">
    <source>
        <dbReference type="ARBA" id="ARBA00022723"/>
    </source>
</evidence>
<keyword evidence="8 9" id="KW-0376">Hydrogen peroxide</keyword>
<comment type="cofactor">
    <cofactor evidence="1">
        <name>heme</name>
        <dbReference type="ChEBI" id="CHEBI:30413"/>
    </cofactor>
</comment>
<evidence type="ECO:0000256" key="8">
    <source>
        <dbReference type="ARBA" id="ARBA00023324"/>
    </source>
</evidence>
<dbReference type="PANTHER" id="PTHR42821:SF1">
    <property type="entry name" value="CATALASE-B"/>
    <property type="match status" value="1"/>
</dbReference>
<keyword evidence="7 9" id="KW-0408">Iron</keyword>
<dbReference type="CDD" id="cd08155">
    <property type="entry name" value="catalase_clade_2"/>
    <property type="match status" value="1"/>
</dbReference>
<evidence type="ECO:0000256" key="3">
    <source>
        <dbReference type="ARBA" id="ARBA00022559"/>
    </source>
</evidence>
<dbReference type="GO" id="GO:0005829">
    <property type="term" value="C:cytosol"/>
    <property type="evidence" value="ECO:0007669"/>
    <property type="project" value="TreeGrafter"/>
</dbReference>
<dbReference type="PROSITE" id="PS00437">
    <property type="entry name" value="CATALASE_1"/>
    <property type="match status" value="1"/>
</dbReference>
<dbReference type="EC" id="1.11.1.6" evidence="2 9"/>
<dbReference type="GO" id="GO:0004096">
    <property type="term" value="F:catalase activity"/>
    <property type="evidence" value="ECO:0007669"/>
    <property type="project" value="UniProtKB-EC"/>
</dbReference>
<dbReference type="PATRIC" id="fig|1434107.4.peg.2224"/>
<dbReference type="SMART" id="SM01060">
    <property type="entry name" value="Catalase"/>
    <property type="match status" value="1"/>
</dbReference>
<dbReference type="EMBL" id="CP009517">
    <property type="protein sequence ID" value="AKB82303.1"/>
    <property type="molecule type" value="Genomic_DNA"/>
</dbReference>
<dbReference type="PIRSF" id="PIRSF038927">
    <property type="entry name" value="Catalase_clade2"/>
    <property type="match status" value="1"/>
</dbReference>
<dbReference type="Gene3D" id="2.40.180.10">
    <property type="entry name" value="Catalase core domain"/>
    <property type="match status" value="1"/>
</dbReference>
<evidence type="ECO:0000256" key="10">
    <source>
        <dbReference type="SAM" id="MobiDB-lite"/>
    </source>
</evidence>
<dbReference type="HOGENOM" id="CLU_010645_3_0_2"/>
<dbReference type="CDD" id="cd03132">
    <property type="entry name" value="GATase1_catalase"/>
    <property type="match status" value="1"/>
</dbReference>
<evidence type="ECO:0000259" key="11">
    <source>
        <dbReference type="SMART" id="SM01060"/>
    </source>
</evidence>
<sequence>MEKKRMVDEKSKDEQLETIREDPEREFLTTNQGVKVSNTDISLKAGERGPTLLEDFHFREKLTHFDHERIPERVVHARGSGAYGYFQVYEPMIEYTSAKFLQDPNKKTPVFVRFSTVVGFRGSADTVRDVRGFATKFYTEDGNYDLVGNNIPVFFIQDAIKFPDLVHAIKPEQDNQMPQASAAHDTFWDFVACHPENAHMIMWVLSDRALPRSYRMMQGFGVNTFRFINAEGKGRFIKFHWRPLLGIHSLVWDETQKIAGKDPDFNRRDLWEAIEMGDYPEYEFGVQILEEEDEFKFDFDILDPTKIWPEEDVPIKWIGKMTLNRNPDNFFAETEQVAFCPANVVPGIDFSNDPLLQGRLFSYLDTQLIRLGGPNFQEIPINRPLAPIANNQREGYHRTTINKGKTSYFPNTVGENLPRPASAKEGGYVHYMEKVEGRKIRARSEKFKDFYSQAKLFWNSMSEPEKKHIIDAFHFEIGKVEDKSIRKAIVDMFNNVDGDLAIEIAKGIGVPAPDQKGGSSVTKESPNVSQERSEHTVKNTIKTRKVAILVADGYDHKDVSEVMQALEAGGAKAYIISKHQGMLKSSSGEELEVDKSYVTTASVLYDAVYIPGGKENVETLKMQGDAIHFVNEAFRHCKPLGATGEGVELLKAANLPDIQFAGQESADKDIPLISDKGVVTDVSKGDRSSFSKSFTTAIANHRHWNRENKEQVPA</sequence>
<dbReference type="SUPFAM" id="SSF56634">
    <property type="entry name" value="Heme-dependent catalase-like"/>
    <property type="match status" value="1"/>
</dbReference>
<reference evidence="12" key="1">
    <citation type="submission" date="2014-07" db="EMBL/GenBank/DDBJ databases">
        <title>Methanogenic archaea and the global carbon cycle.</title>
        <authorList>
            <person name="Henriksen J.R."/>
            <person name="Luke J."/>
            <person name="Reinhart S."/>
            <person name="Benedict M.N."/>
            <person name="Youngblut N.D."/>
            <person name="Metcalf M.E."/>
            <person name="Whitaker R.J."/>
            <person name="Metcalf W.W."/>
        </authorList>
    </citation>
    <scope>NUCLEOTIDE SEQUENCE [LARGE SCALE GENOMIC DNA]</scope>
    <source>
        <strain evidence="12">3</strain>
    </source>
</reference>
<dbReference type="GO" id="GO:0042744">
    <property type="term" value="P:hydrogen peroxide catabolic process"/>
    <property type="evidence" value="ECO:0007669"/>
    <property type="project" value="UniProtKB-KW"/>
</dbReference>
<comment type="similarity">
    <text evidence="9">Belongs to the catalase family.</text>
</comment>
<dbReference type="RefSeq" id="WP_230627336.1">
    <property type="nucleotide sequence ID" value="NZ_CP009517.1"/>
</dbReference>
<keyword evidence="3 9" id="KW-0575">Peroxidase</keyword>
<dbReference type="InterPro" id="IPR043156">
    <property type="entry name" value="Catalase_clade2_helical"/>
</dbReference>
<organism evidence="12 13">
    <name type="scientific">Methanosarcina barkeri 3</name>
    <dbReference type="NCBI Taxonomy" id="1434107"/>
    <lineage>
        <taxon>Archaea</taxon>
        <taxon>Methanobacteriati</taxon>
        <taxon>Methanobacteriota</taxon>
        <taxon>Stenosarchaea group</taxon>
        <taxon>Methanomicrobia</taxon>
        <taxon>Methanosarcinales</taxon>
        <taxon>Methanosarcinaceae</taxon>
        <taxon>Methanosarcina</taxon>
    </lineage>
</organism>
<keyword evidence="4 9" id="KW-0349">Heme</keyword>
<dbReference type="FunFam" id="1.20.1370.20:FF:000001">
    <property type="entry name" value="Catalase HPII"/>
    <property type="match status" value="1"/>
</dbReference>
<gene>
    <name evidence="12" type="ORF">MSBR3_1725</name>
</gene>
<feature type="region of interest" description="Disordered" evidence="10">
    <location>
        <begin position="513"/>
        <end position="536"/>
    </location>
</feature>
<dbReference type="Gene3D" id="3.40.50.880">
    <property type="match status" value="1"/>
</dbReference>
<evidence type="ECO:0000313" key="12">
    <source>
        <dbReference type="EMBL" id="AKB82303.1"/>
    </source>
</evidence>
<dbReference type="GO" id="GO:0006979">
    <property type="term" value="P:response to oxidative stress"/>
    <property type="evidence" value="ECO:0007669"/>
    <property type="project" value="InterPro"/>
</dbReference>
<dbReference type="PRINTS" id="PR00067">
    <property type="entry name" value="CATALASE"/>
</dbReference>
<evidence type="ECO:0000256" key="1">
    <source>
        <dbReference type="ARBA" id="ARBA00001971"/>
    </source>
</evidence>
<dbReference type="STRING" id="1434107.MSBR3_1725"/>
<dbReference type="InterPro" id="IPR011614">
    <property type="entry name" value="Catalase_core"/>
</dbReference>
<keyword evidence="6 9" id="KW-0560">Oxidoreductase</keyword>
<evidence type="ECO:0000256" key="7">
    <source>
        <dbReference type="ARBA" id="ARBA00023004"/>
    </source>
</evidence>
<evidence type="ECO:0000256" key="2">
    <source>
        <dbReference type="ARBA" id="ARBA00012314"/>
    </source>
</evidence>
<protein>
    <recommendedName>
        <fullName evidence="2 9">Catalase</fullName>
        <ecNumber evidence="2 9">1.11.1.6</ecNumber>
    </recommendedName>
</protein>
<dbReference type="InterPro" id="IPR029062">
    <property type="entry name" value="Class_I_gatase-like"/>
</dbReference>
<dbReference type="Gene3D" id="1.20.1370.20">
    <property type="match status" value="1"/>
</dbReference>
<accession>A0A0E3SMS7</accession>
<dbReference type="PROSITE" id="PS51402">
    <property type="entry name" value="CATALASE_3"/>
    <property type="match status" value="1"/>
</dbReference>
<dbReference type="PROSITE" id="PS00438">
    <property type="entry name" value="CATALASE_2"/>
    <property type="match status" value="1"/>
</dbReference>
<feature type="compositionally biased region" description="Polar residues" evidence="10">
    <location>
        <begin position="517"/>
        <end position="530"/>
    </location>
</feature>
<dbReference type="PANTHER" id="PTHR42821">
    <property type="entry name" value="CATALASE"/>
    <property type="match status" value="1"/>
</dbReference>
<feature type="domain" description="Catalase core" evidence="11">
    <location>
        <begin position="29"/>
        <end position="417"/>
    </location>
</feature>
<proteinExistence type="inferred from homology"/>
<dbReference type="InterPro" id="IPR010582">
    <property type="entry name" value="Catalase_immune_responsive"/>
</dbReference>